<protein>
    <submittedName>
        <fullName evidence="2">Uncharacterized protein</fullName>
    </submittedName>
</protein>
<keyword evidence="3" id="KW-1185">Reference proteome</keyword>
<reference evidence="2" key="1">
    <citation type="submission" date="2021-01" db="EMBL/GenBank/DDBJ databases">
        <authorList>
            <consortium name="Aspergillus puulaauensis MK2 genome sequencing consortium"/>
            <person name="Kazuki M."/>
            <person name="Futagami T."/>
        </authorList>
    </citation>
    <scope>NUCLEOTIDE SEQUENCE</scope>
    <source>
        <strain evidence="2">MK2</strain>
    </source>
</reference>
<feature type="chain" id="PRO_5031218741" evidence="1">
    <location>
        <begin position="21"/>
        <end position="130"/>
    </location>
</feature>
<dbReference type="RefSeq" id="XP_041562323.1">
    <property type="nucleotide sequence ID" value="XM_041696720.1"/>
</dbReference>
<accession>A0A7R7XZ25</accession>
<dbReference type="GeneID" id="64980134"/>
<sequence length="130" mass="13790">MVSVNALLFSLLAASTAVQAAVQCFTSQGYTAAQAETCLEDLRGEGENDFLIDNKGESFDSVSLCQKPGVYVDARPQKAAEISSSYRDVADTLEEIIKECKDGDNAAGYSYVHGNGDLTIALNNVTEPAS</sequence>
<organism evidence="2 3">
    <name type="scientific">Aspergillus puulaauensis</name>
    <dbReference type="NCBI Taxonomy" id="1220207"/>
    <lineage>
        <taxon>Eukaryota</taxon>
        <taxon>Fungi</taxon>
        <taxon>Dikarya</taxon>
        <taxon>Ascomycota</taxon>
        <taxon>Pezizomycotina</taxon>
        <taxon>Eurotiomycetes</taxon>
        <taxon>Eurotiomycetidae</taxon>
        <taxon>Eurotiales</taxon>
        <taxon>Aspergillaceae</taxon>
        <taxon>Aspergillus</taxon>
    </lineage>
</organism>
<dbReference type="AlphaFoldDB" id="A0A7R7XZ25"/>
<gene>
    <name evidence="2" type="ORF">APUU_80440S</name>
</gene>
<keyword evidence="1" id="KW-0732">Signal</keyword>
<evidence type="ECO:0000313" key="2">
    <source>
        <dbReference type="EMBL" id="BCS30137.1"/>
    </source>
</evidence>
<reference evidence="2" key="2">
    <citation type="submission" date="2021-02" db="EMBL/GenBank/DDBJ databases">
        <title>Aspergillus puulaauensis MK2 genome sequence.</title>
        <authorList>
            <person name="Futagami T."/>
            <person name="Mori K."/>
            <person name="Kadooka C."/>
            <person name="Tanaka T."/>
        </authorList>
    </citation>
    <scope>NUCLEOTIDE SEQUENCE</scope>
    <source>
        <strain evidence="2">MK2</strain>
    </source>
</reference>
<feature type="signal peptide" evidence="1">
    <location>
        <begin position="1"/>
        <end position="20"/>
    </location>
</feature>
<proteinExistence type="predicted"/>
<evidence type="ECO:0000256" key="1">
    <source>
        <dbReference type="SAM" id="SignalP"/>
    </source>
</evidence>
<dbReference type="Proteomes" id="UP000654913">
    <property type="component" value="Chromosome 8"/>
</dbReference>
<dbReference type="KEGG" id="apuu:APUU_80440S"/>
<name>A0A7R7XZ25_9EURO</name>
<evidence type="ECO:0000313" key="3">
    <source>
        <dbReference type="Proteomes" id="UP000654913"/>
    </source>
</evidence>
<dbReference type="EMBL" id="AP024450">
    <property type="protein sequence ID" value="BCS30137.1"/>
    <property type="molecule type" value="Genomic_DNA"/>
</dbReference>